<reference evidence="1" key="1">
    <citation type="submission" date="2021-03" db="EMBL/GenBank/DDBJ databases">
        <title>Description of Psychrosphaera ytuae sp. nov. isolated from deep sea sediment of South China Sea.</title>
        <authorList>
            <person name="Zhang J."/>
            <person name="Xu X.-D."/>
        </authorList>
    </citation>
    <scope>NUCLEOTIDE SEQUENCE</scope>
    <source>
        <strain evidence="1">MTZ26</strain>
    </source>
</reference>
<accession>A0A975HJ89</accession>
<proteinExistence type="predicted"/>
<evidence type="ECO:0000313" key="2">
    <source>
        <dbReference type="Proteomes" id="UP000682739"/>
    </source>
</evidence>
<evidence type="ECO:0000313" key="1">
    <source>
        <dbReference type="EMBL" id="QTH64978.1"/>
    </source>
</evidence>
<sequence length="226" mass="25815">MLINKRFNPGKWTKRSITLVVAGALSACAITEMDWFEETPDASQPVVAVAKPSIQPKPHMERLPHDVVVAISGHEQDVVSAVEAIKQLRLGQLDKFSPYYHRAEQYLLLELQIQQLINELAVYFSIEPSELYYRLAPLKNELPALPFRQRGAHIVEELVKDQLSLYAQHSPKNADWLITPKLTMRFGKICLQLVPSDFTGKSREASMALPITDYYFYDYLDGIRQN</sequence>
<dbReference type="EMBL" id="CP072110">
    <property type="protein sequence ID" value="QTH64978.1"/>
    <property type="molecule type" value="Genomic_DNA"/>
</dbReference>
<gene>
    <name evidence="1" type="ORF">J1N51_05885</name>
</gene>
<protein>
    <submittedName>
        <fullName evidence="1">Uncharacterized protein</fullName>
    </submittedName>
</protein>
<name>A0A975HJ89_9GAMM</name>
<dbReference type="AlphaFoldDB" id="A0A975HJ89"/>
<dbReference type="PROSITE" id="PS51257">
    <property type="entry name" value="PROKAR_LIPOPROTEIN"/>
    <property type="match status" value="1"/>
</dbReference>
<keyword evidence="2" id="KW-1185">Reference proteome</keyword>
<dbReference type="RefSeq" id="WP_208833013.1">
    <property type="nucleotide sequence ID" value="NZ_CP072110.1"/>
</dbReference>
<dbReference type="Proteomes" id="UP000682739">
    <property type="component" value="Chromosome"/>
</dbReference>
<organism evidence="1 2">
    <name type="scientific">Psychrosphaera ytuae</name>
    <dbReference type="NCBI Taxonomy" id="2820710"/>
    <lineage>
        <taxon>Bacteria</taxon>
        <taxon>Pseudomonadati</taxon>
        <taxon>Pseudomonadota</taxon>
        <taxon>Gammaproteobacteria</taxon>
        <taxon>Alteromonadales</taxon>
        <taxon>Pseudoalteromonadaceae</taxon>
        <taxon>Psychrosphaera</taxon>
    </lineage>
</organism>
<dbReference type="KEGG" id="psym:J1N51_05885"/>